<dbReference type="PANTHER" id="PTHR24189:SF50">
    <property type="entry name" value="ANKYRIN REPEAT AND SOCS BOX PROTEIN 2"/>
    <property type="match status" value="1"/>
</dbReference>
<evidence type="ECO:0000256" key="3">
    <source>
        <dbReference type="PROSITE-ProRule" id="PRU00023"/>
    </source>
</evidence>
<keyword evidence="5" id="KW-1185">Reference proteome</keyword>
<dbReference type="AlphaFoldDB" id="A0A9W9EGU4"/>
<proteinExistence type="predicted"/>
<dbReference type="SMART" id="SM00248">
    <property type="entry name" value="ANK"/>
    <property type="match status" value="2"/>
</dbReference>
<sequence>MQAARTAPEIANILMDAGASHEAGHPVGHSPLSLALETGNLPVVKFFLETGADPNTDNGVCWEFYKAATVTQTEAARLLVDYINVDQAVQDPDDYGLLQVEAAAVDFVDLMKQLLEHCRFAPEAESSIRAFDWAIGYGHLEMVKLLLDHGADPNANADTEPPIYLAMVQGRDEIGRVLSFQRSTEPPVS</sequence>
<organism evidence="4 5">
    <name type="scientific">Penicillium alfredii</name>
    <dbReference type="NCBI Taxonomy" id="1506179"/>
    <lineage>
        <taxon>Eukaryota</taxon>
        <taxon>Fungi</taxon>
        <taxon>Dikarya</taxon>
        <taxon>Ascomycota</taxon>
        <taxon>Pezizomycotina</taxon>
        <taxon>Eurotiomycetes</taxon>
        <taxon>Eurotiomycetidae</taxon>
        <taxon>Eurotiales</taxon>
        <taxon>Aspergillaceae</taxon>
        <taxon>Penicillium</taxon>
    </lineage>
</organism>
<dbReference type="EMBL" id="JAPMSZ010000012">
    <property type="protein sequence ID" value="KAJ5081558.1"/>
    <property type="molecule type" value="Genomic_DNA"/>
</dbReference>
<gene>
    <name evidence="4" type="ORF">NUU61_009822</name>
</gene>
<dbReference type="InterPro" id="IPR036770">
    <property type="entry name" value="Ankyrin_rpt-contain_sf"/>
</dbReference>
<comment type="caution">
    <text evidence="4">The sequence shown here is derived from an EMBL/GenBank/DDBJ whole genome shotgun (WGS) entry which is preliminary data.</text>
</comment>
<dbReference type="Proteomes" id="UP001141434">
    <property type="component" value="Unassembled WGS sequence"/>
</dbReference>
<dbReference type="PRINTS" id="PR01415">
    <property type="entry name" value="ANKYRIN"/>
</dbReference>
<dbReference type="OrthoDB" id="366390at2759"/>
<feature type="repeat" description="ANK" evidence="3">
    <location>
        <begin position="27"/>
        <end position="59"/>
    </location>
</feature>
<dbReference type="InterPro" id="IPR050745">
    <property type="entry name" value="Multifunctional_regulatory"/>
</dbReference>
<reference evidence="4" key="2">
    <citation type="journal article" date="2023" name="IMA Fungus">
        <title>Comparative genomic study of the Penicillium genus elucidates a diverse pangenome and 15 lateral gene transfer events.</title>
        <authorList>
            <person name="Petersen C."/>
            <person name="Sorensen T."/>
            <person name="Nielsen M.R."/>
            <person name="Sondergaard T.E."/>
            <person name="Sorensen J.L."/>
            <person name="Fitzpatrick D.A."/>
            <person name="Frisvad J.C."/>
            <person name="Nielsen K.L."/>
        </authorList>
    </citation>
    <scope>NUCLEOTIDE SEQUENCE</scope>
    <source>
        <strain evidence="4">IBT 34128</strain>
    </source>
</reference>
<protein>
    <submittedName>
        <fullName evidence="4">Uncharacterized protein</fullName>
    </submittedName>
</protein>
<keyword evidence="2 3" id="KW-0040">ANK repeat</keyword>
<evidence type="ECO:0000313" key="5">
    <source>
        <dbReference type="Proteomes" id="UP001141434"/>
    </source>
</evidence>
<dbReference type="PROSITE" id="PS50088">
    <property type="entry name" value="ANK_REPEAT"/>
    <property type="match status" value="2"/>
</dbReference>
<dbReference type="RefSeq" id="XP_056506845.1">
    <property type="nucleotide sequence ID" value="XM_056660347.1"/>
</dbReference>
<name>A0A9W9EGU4_9EURO</name>
<dbReference type="PANTHER" id="PTHR24189">
    <property type="entry name" value="MYOTROPHIN"/>
    <property type="match status" value="1"/>
</dbReference>
<keyword evidence="1" id="KW-0677">Repeat</keyword>
<evidence type="ECO:0000313" key="4">
    <source>
        <dbReference type="EMBL" id="KAJ5081558.1"/>
    </source>
</evidence>
<dbReference type="SUPFAM" id="SSF48403">
    <property type="entry name" value="Ankyrin repeat"/>
    <property type="match status" value="1"/>
</dbReference>
<feature type="repeat" description="ANK" evidence="3">
    <location>
        <begin position="126"/>
        <end position="158"/>
    </location>
</feature>
<dbReference type="GeneID" id="81399516"/>
<dbReference type="PROSITE" id="PS50297">
    <property type="entry name" value="ANK_REP_REGION"/>
    <property type="match status" value="2"/>
</dbReference>
<dbReference type="Pfam" id="PF12796">
    <property type="entry name" value="Ank_2"/>
    <property type="match status" value="2"/>
</dbReference>
<evidence type="ECO:0000256" key="1">
    <source>
        <dbReference type="ARBA" id="ARBA00022737"/>
    </source>
</evidence>
<accession>A0A9W9EGU4</accession>
<reference evidence="4" key="1">
    <citation type="submission" date="2022-11" db="EMBL/GenBank/DDBJ databases">
        <authorList>
            <person name="Petersen C."/>
        </authorList>
    </citation>
    <scope>NUCLEOTIDE SEQUENCE</scope>
    <source>
        <strain evidence="4">IBT 34128</strain>
    </source>
</reference>
<evidence type="ECO:0000256" key="2">
    <source>
        <dbReference type="ARBA" id="ARBA00023043"/>
    </source>
</evidence>
<dbReference type="Gene3D" id="1.25.40.20">
    <property type="entry name" value="Ankyrin repeat-containing domain"/>
    <property type="match status" value="1"/>
</dbReference>
<dbReference type="InterPro" id="IPR002110">
    <property type="entry name" value="Ankyrin_rpt"/>
</dbReference>